<evidence type="ECO:0000256" key="6">
    <source>
        <dbReference type="SAM" id="Phobius"/>
    </source>
</evidence>
<evidence type="ECO:0000313" key="8">
    <source>
        <dbReference type="Proteomes" id="UP000319817"/>
    </source>
</evidence>
<evidence type="ECO:0000256" key="3">
    <source>
        <dbReference type="ARBA" id="ARBA00022692"/>
    </source>
</evidence>
<feature type="transmembrane region" description="Helical" evidence="6">
    <location>
        <begin position="12"/>
        <end position="33"/>
    </location>
</feature>
<evidence type="ECO:0000256" key="2">
    <source>
        <dbReference type="ARBA" id="ARBA00022475"/>
    </source>
</evidence>
<dbReference type="GO" id="GO:0015920">
    <property type="term" value="P:lipopolysaccharide transport"/>
    <property type="evidence" value="ECO:0007669"/>
    <property type="project" value="TreeGrafter"/>
</dbReference>
<gene>
    <name evidence="7" type="ORF">K239x_37950</name>
</gene>
<feature type="transmembrane region" description="Helical" evidence="6">
    <location>
        <begin position="53"/>
        <end position="75"/>
    </location>
</feature>
<evidence type="ECO:0000256" key="4">
    <source>
        <dbReference type="ARBA" id="ARBA00022989"/>
    </source>
</evidence>
<dbReference type="OrthoDB" id="238655at2"/>
<dbReference type="PANTHER" id="PTHR33529">
    <property type="entry name" value="SLR0882 PROTEIN-RELATED"/>
    <property type="match status" value="1"/>
</dbReference>
<proteinExistence type="predicted"/>
<dbReference type="AlphaFoldDB" id="A0A517NXC3"/>
<keyword evidence="2" id="KW-1003">Cell membrane</keyword>
<keyword evidence="3 6" id="KW-0812">Transmembrane</keyword>
<evidence type="ECO:0000256" key="5">
    <source>
        <dbReference type="ARBA" id="ARBA00023136"/>
    </source>
</evidence>
<accession>A0A517NXC3</accession>
<keyword evidence="4 6" id="KW-1133">Transmembrane helix</keyword>
<organism evidence="7 8">
    <name type="scientific">Stieleria marina</name>
    <dbReference type="NCBI Taxonomy" id="1930275"/>
    <lineage>
        <taxon>Bacteria</taxon>
        <taxon>Pseudomonadati</taxon>
        <taxon>Planctomycetota</taxon>
        <taxon>Planctomycetia</taxon>
        <taxon>Pirellulales</taxon>
        <taxon>Pirellulaceae</taxon>
        <taxon>Stieleria</taxon>
    </lineage>
</organism>
<evidence type="ECO:0000313" key="7">
    <source>
        <dbReference type="EMBL" id="QDT11795.1"/>
    </source>
</evidence>
<dbReference type="Proteomes" id="UP000319817">
    <property type="component" value="Chromosome"/>
</dbReference>
<sequence>MPSRLTRYMLAEILKIFVVALIALTMMILLIGVGRTLLREGLGPLAILKLLPFLLPIALQHAFPATALFAVSCVFGRMAADGEVSTVKATGVSPLRLLQTPFIFALLLSPGAVWLSDIAVSWGQPGVNRVVMLSIEDIVYRKLGADCSYTDHGFSIHVREVNGRDLMSPMVTVHNGGDKGPVKLSAKKGSLSLDPQSHMLLLKLTDSEISGGTSLQGYLPGEDVFQIPLSKTMEQKSTETQRPRELPLRMIRRERLKQDERTHAAVGELAAQTGFAILTARHDEIAGAEGRSVMVSLEASKKRLLRLQIEPWRRWAEGFSCFFFVLIGAPLAVIVKSSDYWTTFGMCFLPILLLYYPLFIFGLEQAKDGVIPPYGVWIGNIALGGIGMMLIARVRRY</sequence>
<feature type="transmembrane region" description="Helical" evidence="6">
    <location>
        <begin position="315"/>
        <end position="335"/>
    </location>
</feature>
<dbReference type="Pfam" id="PF03739">
    <property type="entry name" value="LptF_LptG"/>
    <property type="match status" value="1"/>
</dbReference>
<dbReference type="PANTHER" id="PTHR33529:SF6">
    <property type="entry name" value="YJGP_YJGQ FAMILY PERMEASE"/>
    <property type="match status" value="1"/>
</dbReference>
<comment type="subcellular location">
    <subcellularLocation>
        <location evidence="1">Cell membrane</location>
        <topology evidence="1">Multi-pass membrane protein</topology>
    </subcellularLocation>
</comment>
<keyword evidence="5 6" id="KW-0472">Membrane</keyword>
<evidence type="ECO:0000256" key="1">
    <source>
        <dbReference type="ARBA" id="ARBA00004651"/>
    </source>
</evidence>
<reference evidence="7 8" key="1">
    <citation type="submission" date="2019-02" db="EMBL/GenBank/DDBJ databases">
        <title>Deep-cultivation of Planctomycetes and their phenomic and genomic characterization uncovers novel biology.</title>
        <authorList>
            <person name="Wiegand S."/>
            <person name="Jogler M."/>
            <person name="Boedeker C."/>
            <person name="Pinto D."/>
            <person name="Vollmers J."/>
            <person name="Rivas-Marin E."/>
            <person name="Kohn T."/>
            <person name="Peeters S.H."/>
            <person name="Heuer A."/>
            <person name="Rast P."/>
            <person name="Oberbeckmann S."/>
            <person name="Bunk B."/>
            <person name="Jeske O."/>
            <person name="Meyerdierks A."/>
            <person name="Storesund J.E."/>
            <person name="Kallscheuer N."/>
            <person name="Luecker S."/>
            <person name="Lage O.M."/>
            <person name="Pohl T."/>
            <person name="Merkel B.J."/>
            <person name="Hornburger P."/>
            <person name="Mueller R.-W."/>
            <person name="Bruemmer F."/>
            <person name="Labrenz M."/>
            <person name="Spormann A.M."/>
            <person name="Op den Camp H."/>
            <person name="Overmann J."/>
            <person name="Amann R."/>
            <person name="Jetten M.S.M."/>
            <person name="Mascher T."/>
            <person name="Medema M.H."/>
            <person name="Devos D.P."/>
            <person name="Kaster A.-K."/>
            <person name="Ovreas L."/>
            <person name="Rohde M."/>
            <person name="Galperin M.Y."/>
            <person name="Jogler C."/>
        </authorList>
    </citation>
    <scope>NUCLEOTIDE SEQUENCE [LARGE SCALE GENOMIC DNA]</scope>
    <source>
        <strain evidence="7 8">K23_9</strain>
    </source>
</reference>
<dbReference type="GO" id="GO:0043190">
    <property type="term" value="C:ATP-binding cassette (ABC) transporter complex"/>
    <property type="evidence" value="ECO:0007669"/>
    <property type="project" value="TreeGrafter"/>
</dbReference>
<dbReference type="EMBL" id="CP036526">
    <property type="protein sequence ID" value="QDT11795.1"/>
    <property type="molecule type" value="Genomic_DNA"/>
</dbReference>
<dbReference type="RefSeq" id="WP_145419569.1">
    <property type="nucleotide sequence ID" value="NZ_CP036526.1"/>
</dbReference>
<dbReference type="InterPro" id="IPR005495">
    <property type="entry name" value="LptG/LptF_permease"/>
</dbReference>
<keyword evidence="8" id="KW-1185">Reference proteome</keyword>
<feature type="transmembrane region" description="Helical" evidence="6">
    <location>
        <begin position="374"/>
        <end position="394"/>
    </location>
</feature>
<protein>
    <submittedName>
        <fullName evidence="7">Putative permease YjgP/YjgQ family protein</fullName>
    </submittedName>
</protein>
<name>A0A517NXC3_9BACT</name>
<feature type="transmembrane region" description="Helical" evidence="6">
    <location>
        <begin position="341"/>
        <end position="362"/>
    </location>
</feature>